<dbReference type="Pfam" id="PF12678">
    <property type="entry name" value="zf-rbx1"/>
    <property type="match status" value="1"/>
</dbReference>
<evidence type="ECO:0000259" key="9">
    <source>
        <dbReference type="PROSITE" id="PS50013"/>
    </source>
</evidence>
<dbReference type="GO" id="GO:0031461">
    <property type="term" value="C:cullin-RING ubiquitin ligase complex"/>
    <property type="evidence" value="ECO:0007669"/>
    <property type="project" value="UniProtKB-ARBA"/>
</dbReference>
<sequence length="319" mass="37118">MDPCSICWEPLISEGTPLLNSFTDSVNKMASIGQCGHMFHSNCLARALEQRNSCPLCRSVGDRCSIQLIVQRDDEIEFVGMQPRTPDRESRRPRGHRRQHEVHEVQEHEVLHELQEHEVQQEHQGQDGQQDLEHELQVPDENEVVHAGPVVDHEHVQAELEEHEYELKKILTKVRIVCLCGDTVDRFYIKWGAPYAPTWEDVRQIESQESCGELLNQWRSRHQIGSTPERHVNHLDEERAHEAPIWKMSGNKRKVLTASRSARSAAGMRQLFRQVHEQLDQDHEQEDGHEPEQIQHGPEQIQRQTVQRVLEEQQHDHST</sequence>
<keyword evidence="11" id="KW-1185">Reference proteome</keyword>
<dbReference type="GO" id="GO:0005829">
    <property type="term" value="C:cytosol"/>
    <property type="evidence" value="ECO:0007669"/>
    <property type="project" value="TreeGrafter"/>
</dbReference>
<dbReference type="SUPFAM" id="SSF57850">
    <property type="entry name" value="RING/U-box"/>
    <property type="match status" value="1"/>
</dbReference>
<proteinExistence type="predicted"/>
<evidence type="ECO:0000256" key="1">
    <source>
        <dbReference type="ARBA" id="ARBA00004906"/>
    </source>
</evidence>
<dbReference type="GO" id="GO:0006511">
    <property type="term" value="P:ubiquitin-dependent protein catabolic process"/>
    <property type="evidence" value="ECO:0007669"/>
    <property type="project" value="TreeGrafter"/>
</dbReference>
<keyword evidence="5" id="KW-0833">Ubl conjugation pathway</keyword>
<evidence type="ECO:0000313" key="11">
    <source>
        <dbReference type="Proteomes" id="UP000095281"/>
    </source>
</evidence>
<dbReference type="GO" id="GO:0016567">
    <property type="term" value="P:protein ubiquitination"/>
    <property type="evidence" value="ECO:0007669"/>
    <property type="project" value="TreeGrafter"/>
</dbReference>
<feature type="region of interest" description="Disordered" evidence="8">
    <location>
        <begin position="80"/>
        <end position="102"/>
    </location>
</feature>
<evidence type="ECO:0000256" key="8">
    <source>
        <dbReference type="SAM" id="MobiDB-lite"/>
    </source>
</evidence>
<keyword evidence="3" id="KW-0479">Metal-binding</keyword>
<feature type="domain" description="RING-type" evidence="10">
    <location>
        <begin position="4"/>
        <end position="58"/>
    </location>
</feature>
<evidence type="ECO:0000259" key="10">
    <source>
        <dbReference type="PROSITE" id="PS50089"/>
    </source>
</evidence>
<dbReference type="PROSITE" id="PS50013">
    <property type="entry name" value="CHROMO_2"/>
    <property type="match status" value="1"/>
</dbReference>
<evidence type="ECO:0000256" key="7">
    <source>
        <dbReference type="PROSITE-ProRule" id="PRU00175"/>
    </source>
</evidence>
<comment type="pathway">
    <text evidence="1">Protein modification; protein ubiquitination.</text>
</comment>
<keyword evidence="2" id="KW-0808">Transferase</keyword>
<evidence type="ECO:0000256" key="6">
    <source>
        <dbReference type="ARBA" id="ARBA00022833"/>
    </source>
</evidence>
<dbReference type="Proteomes" id="UP000095281">
    <property type="component" value="Unplaced"/>
</dbReference>
<feature type="compositionally biased region" description="Basic and acidic residues" evidence="8">
    <location>
        <begin position="279"/>
        <end position="293"/>
    </location>
</feature>
<dbReference type="GO" id="GO:0008270">
    <property type="term" value="F:zinc ion binding"/>
    <property type="evidence" value="ECO:0007669"/>
    <property type="project" value="UniProtKB-KW"/>
</dbReference>
<dbReference type="InterPro" id="IPR013083">
    <property type="entry name" value="Znf_RING/FYVE/PHD"/>
</dbReference>
<accession>A0A1I8B982</accession>
<organism evidence="11 12">
    <name type="scientific">Meloidogyne hapla</name>
    <name type="common">Root-knot nematode worm</name>
    <dbReference type="NCBI Taxonomy" id="6305"/>
    <lineage>
        <taxon>Eukaryota</taxon>
        <taxon>Metazoa</taxon>
        <taxon>Ecdysozoa</taxon>
        <taxon>Nematoda</taxon>
        <taxon>Chromadorea</taxon>
        <taxon>Rhabditida</taxon>
        <taxon>Tylenchina</taxon>
        <taxon>Tylenchomorpha</taxon>
        <taxon>Tylenchoidea</taxon>
        <taxon>Meloidogynidae</taxon>
        <taxon>Meloidogyninae</taxon>
        <taxon>Meloidogyne</taxon>
    </lineage>
</organism>
<evidence type="ECO:0000256" key="4">
    <source>
        <dbReference type="ARBA" id="ARBA00022771"/>
    </source>
</evidence>
<dbReference type="InterPro" id="IPR000953">
    <property type="entry name" value="Chromo/chromo_shadow_dom"/>
</dbReference>
<dbReference type="WBParaSite" id="MhA1_Contig1669.frz3.gene9">
    <property type="protein sequence ID" value="MhA1_Contig1669.frz3.gene9"/>
    <property type="gene ID" value="MhA1_Contig1669.frz3.gene9"/>
</dbReference>
<dbReference type="GO" id="GO:0061630">
    <property type="term" value="F:ubiquitin protein ligase activity"/>
    <property type="evidence" value="ECO:0007669"/>
    <property type="project" value="TreeGrafter"/>
</dbReference>
<reference evidence="12" key="1">
    <citation type="submission" date="2016-11" db="UniProtKB">
        <authorList>
            <consortium name="WormBaseParasite"/>
        </authorList>
    </citation>
    <scope>IDENTIFICATION</scope>
</reference>
<dbReference type="InterPro" id="IPR024766">
    <property type="entry name" value="Znf_RING_H2"/>
</dbReference>
<name>A0A1I8B982_MELHA</name>
<evidence type="ECO:0000256" key="2">
    <source>
        <dbReference type="ARBA" id="ARBA00022679"/>
    </source>
</evidence>
<dbReference type="Gene3D" id="3.30.40.10">
    <property type="entry name" value="Zinc/RING finger domain, C3HC4 (zinc finger)"/>
    <property type="match status" value="1"/>
</dbReference>
<evidence type="ECO:0000256" key="5">
    <source>
        <dbReference type="ARBA" id="ARBA00022786"/>
    </source>
</evidence>
<keyword evidence="6" id="KW-0862">Zinc</keyword>
<protein>
    <submittedName>
        <fullName evidence="12">RING-type domain-containing protein</fullName>
    </submittedName>
</protein>
<dbReference type="PROSITE" id="PS50089">
    <property type="entry name" value="ZF_RING_2"/>
    <property type="match status" value="1"/>
</dbReference>
<dbReference type="PANTHER" id="PTHR15067">
    <property type="entry name" value="E3 UBIQUITIN-PROTEIN LIGASE RNF8"/>
    <property type="match status" value="1"/>
</dbReference>
<feature type="compositionally biased region" description="Basic and acidic residues" evidence="8">
    <location>
        <begin position="309"/>
        <end position="319"/>
    </location>
</feature>
<keyword evidence="4 7" id="KW-0863">Zinc-finger</keyword>
<dbReference type="SMART" id="SM00184">
    <property type="entry name" value="RING"/>
    <property type="match status" value="1"/>
</dbReference>
<feature type="domain" description="Chromo" evidence="9">
    <location>
        <begin position="165"/>
        <end position="230"/>
    </location>
</feature>
<dbReference type="InterPro" id="IPR001841">
    <property type="entry name" value="Znf_RING"/>
</dbReference>
<dbReference type="PANTHER" id="PTHR15067:SF4">
    <property type="entry name" value="E3 UBIQUITIN-PROTEIN LIGASE RNF8"/>
    <property type="match status" value="1"/>
</dbReference>
<evidence type="ECO:0000256" key="3">
    <source>
        <dbReference type="ARBA" id="ARBA00022723"/>
    </source>
</evidence>
<evidence type="ECO:0000313" key="12">
    <source>
        <dbReference type="WBParaSite" id="MhA1_Contig1669.frz3.gene9"/>
    </source>
</evidence>
<dbReference type="AlphaFoldDB" id="A0A1I8B982"/>
<feature type="region of interest" description="Disordered" evidence="8">
    <location>
        <begin position="279"/>
        <end position="319"/>
    </location>
</feature>